<comment type="caution">
    <text evidence="1">The sequence shown here is derived from an EMBL/GenBank/DDBJ whole genome shotgun (WGS) entry which is preliminary data.</text>
</comment>
<keyword evidence="2" id="KW-1185">Reference proteome</keyword>
<evidence type="ECO:0008006" key="3">
    <source>
        <dbReference type="Google" id="ProtNLM"/>
    </source>
</evidence>
<dbReference type="RefSeq" id="WP_227708274.1">
    <property type="nucleotide sequence ID" value="NZ_JAJEQX010000023.1"/>
</dbReference>
<accession>A0ABS8G2N3</accession>
<organism evidence="1 2">
    <name type="scientific">Ruminococcus turbiniformis</name>
    <dbReference type="NCBI Taxonomy" id="2881258"/>
    <lineage>
        <taxon>Bacteria</taxon>
        <taxon>Bacillati</taxon>
        <taxon>Bacillota</taxon>
        <taxon>Clostridia</taxon>
        <taxon>Eubacteriales</taxon>
        <taxon>Oscillospiraceae</taxon>
        <taxon>Ruminococcus</taxon>
    </lineage>
</organism>
<sequence>MINVLSMDNISNRDVTAYYMDTIYKAAQEYGSANRFDFSCLPEKDSIVIVSTVIEALKLLCKGYKKVGIWIQGVLPEESYLKHQSKIRKKILEYIERLCLSRAVILFMVSKEMLRHYEKKYNLCLSDKTVIMPCFNTTIDPEAFDDSERYKKNIFTYVGSLAPWQCFTQTIELYSKLEQVLKNSELKIFTPDIEAAECICKEKIKNYSIEYVSNSKLQERLRHIKFGFILREDNVVNQVATPTKFSSYLANGVIPIFNKSIRSFDEESNEMEYVLRVERFDDVENVVNFCNKKIDLDQIQNEYRRLFDRYYCPNKYIRIIKSKFQELHLG</sequence>
<name>A0ABS8G2N3_9FIRM</name>
<proteinExistence type="predicted"/>
<evidence type="ECO:0000313" key="2">
    <source>
        <dbReference type="Proteomes" id="UP001198151"/>
    </source>
</evidence>
<protein>
    <recommendedName>
        <fullName evidence="3">Glycosyltransferase family 1 protein</fullName>
    </recommendedName>
</protein>
<reference evidence="1 2" key="1">
    <citation type="submission" date="2021-10" db="EMBL/GenBank/DDBJ databases">
        <title>Anaerobic single-cell dispensing facilitates the cultivation of human gut bacteria.</title>
        <authorList>
            <person name="Afrizal A."/>
        </authorList>
    </citation>
    <scope>NUCLEOTIDE SEQUENCE [LARGE SCALE GENOMIC DNA]</scope>
    <source>
        <strain evidence="1 2">CLA-AA-H200</strain>
    </source>
</reference>
<evidence type="ECO:0000313" key="1">
    <source>
        <dbReference type="EMBL" id="MCC2255194.1"/>
    </source>
</evidence>
<dbReference type="EMBL" id="JAJEQX010000023">
    <property type="protein sequence ID" value="MCC2255194.1"/>
    <property type="molecule type" value="Genomic_DNA"/>
</dbReference>
<dbReference type="SUPFAM" id="SSF53756">
    <property type="entry name" value="UDP-Glycosyltransferase/glycogen phosphorylase"/>
    <property type="match status" value="1"/>
</dbReference>
<dbReference type="Gene3D" id="3.40.50.2000">
    <property type="entry name" value="Glycogen Phosphorylase B"/>
    <property type="match status" value="1"/>
</dbReference>
<dbReference type="Proteomes" id="UP001198151">
    <property type="component" value="Unassembled WGS sequence"/>
</dbReference>
<gene>
    <name evidence="1" type="ORF">LKD70_12325</name>
</gene>